<dbReference type="STRING" id="683228.GA0070617_4918"/>
<dbReference type="EMBL" id="FMIA01000002">
    <property type="protein sequence ID" value="SCL62416.1"/>
    <property type="molecule type" value="Genomic_DNA"/>
</dbReference>
<keyword evidence="3" id="KW-1185">Reference proteome</keyword>
<evidence type="ECO:0000313" key="3">
    <source>
        <dbReference type="Proteomes" id="UP000198937"/>
    </source>
</evidence>
<dbReference type="OrthoDB" id="3411979at2"/>
<feature type="region of interest" description="Disordered" evidence="1">
    <location>
        <begin position="445"/>
        <end position="482"/>
    </location>
</feature>
<organism evidence="2 3">
    <name type="scientific">Micromonospora yangpuensis</name>
    <dbReference type="NCBI Taxonomy" id="683228"/>
    <lineage>
        <taxon>Bacteria</taxon>
        <taxon>Bacillati</taxon>
        <taxon>Actinomycetota</taxon>
        <taxon>Actinomycetes</taxon>
        <taxon>Micromonosporales</taxon>
        <taxon>Micromonosporaceae</taxon>
        <taxon>Micromonospora</taxon>
    </lineage>
</organism>
<protein>
    <submittedName>
        <fullName evidence="2">Uncharacterized protein</fullName>
    </submittedName>
</protein>
<evidence type="ECO:0000313" key="2">
    <source>
        <dbReference type="EMBL" id="SCL62416.1"/>
    </source>
</evidence>
<accession>A0A1C6V822</accession>
<reference evidence="2 3" key="1">
    <citation type="submission" date="2016-06" db="EMBL/GenBank/DDBJ databases">
        <authorList>
            <person name="Kjaerup R.B."/>
            <person name="Dalgaard T.S."/>
            <person name="Juul-Madsen H.R."/>
        </authorList>
    </citation>
    <scope>NUCLEOTIDE SEQUENCE [LARGE SCALE GENOMIC DNA]</scope>
    <source>
        <strain evidence="2 3">DSM 45577</strain>
    </source>
</reference>
<dbReference type="RefSeq" id="WP_091443226.1">
    <property type="nucleotide sequence ID" value="NZ_BMMJ01000017.1"/>
</dbReference>
<gene>
    <name evidence="2" type="ORF">GA0070617_4918</name>
</gene>
<dbReference type="AlphaFoldDB" id="A0A1C6V822"/>
<name>A0A1C6V822_9ACTN</name>
<dbReference type="Proteomes" id="UP000198937">
    <property type="component" value="Unassembled WGS sequence"/>
</dbReference>
<evidence type="ECO:0000256" key="1">
    <source>
        <dbReference type="SAM" id="MobiDB-lite"/>
    </source>
</evidence>
<sequence>MPVPRPDQIPQLQDELNDRREELHRLLLSDGLPETFDALTENQQWRDNFRQAVRRYQFVVEMRDRTSDDRPDFGSEESTRFESYQRGYSTIYADLQKYVGYANTWAHQPGTWINDAQRTGLSRANALLAEVESRERALRDGRRAWGVQACTELRSQVNVANQLPRFEQTSGQSLGTLYKLVRNADARRDTSSVEVEYGQTALLSRHYREAACSELTAALLVAAHRDLYDRRHKAGDLITIKDFAEPAGPSSARRDHVVLVVGPPNHPESVYVEPWSKTPTVTGALNYSMAQPHAYDDEYQREATGKDYAAKATQRINWSWVNARHVQPANPPAGVNSTADLPYARHVYDVQHAFHSPPSSAGQGRALTQDNLRLTAANNFGQPVAAPLAAQFATTPQQSTAAWNQVQYSATLQSPQPQYAPTYTGYPAPGHQTATSWTPAQTLAYLQSQTGQPSQQQGGSSWQPPANWSPPSQQGGRGQRPG</sequence>
<proteinExistence type="predicted"/>
<feature type="compositionally biased region" description="Low complexity" evidence="1">
    <location>
        <begin position="447"/>
        <end position="474"/>
    </location>
</feature>